<proteinExistence type="predicted"/>
<dbReference type="Proteomes" id="UP001165367">
    <property type="component" value="Unassembled WGS sequence"/>
</dbReference>
<name>A0ABS9KNJ1_9BACT</name>
<feature type="transmembrane region" description="Helical" evidence="2">
    <location>
        <begin position="7"/>
        <end position="30"/>
    </location>
</feature>
<comment type="caution">
    <text evidence="3">The sequence shown here is derived from an EMBL/GenBank/DDBJ whole genome shotgun (WGS) entry which is preliminary data.</text>
</comment>
<keyword evidence="4" id="KW-1185">Reference proteome</keyword>
<dbReference type="RefSeq" id="WP_237869805.1">
    <property type="nucleotide sequence ID" value="NZ_JAKLTR010000003.1"/>
</dbReference>
<protein>
    <submittedName>
        <fullName evidence="3">Uncharacterized protein</fullName>
    </submittedName>
</protein>
<keyword evidence="2" id="KW-1133">Transmembrane helix</keyword>
<gene>
    <name evidence="3" type="ORF">LZZ85_06375</name>
</gene>
<evidence type="ECO:0000313" key="4">
    <source>
        <dbReference type="Proteomes" id="UP001165367"/>
    </source>
</evidence>
<dbReference type="EMBL" id="JAKLTR010000003">
    <property type="protein sequence ID" value="MCG2613897.1"/>
    <property type="molecule type" value="Genomic_DNA"/>
</dbReference>
<accession>A0ABS9KNJ1</accession>
<organism evidence="3 4">
    <name type="scientific">Terrimonas ginsenosidimutans</name>
    <dbReference type="NCBI Taxonomy" id="2908004"/>
    <lineage>
        <taxon>Bacteria</taxon>
        <taxon>Pseudomonadati</taxon>
        <taxon>Bacteroidota</taxon>
        <taxon>Chitinophagia</taxon>
        <taxon>Chitinophagales</taxon>
        <taxon>Chitinophagaceae</taxon>
        <taxon>Terrimonas</taxon>
    </lineage>
</organism>
<sequence>MIFRRNILIISGSILMIMMLLWLTISAPFVGASMQLKAKTEKKGNSTSPLAGSEEEKVSSSPSSTANEYLHENEELQHASTTIVTSYRTHHITAYIAFHGELVSPPPKA</sequence>
<evidence type="ECO:0000256" key="1">
    <source>
        <dbReference type="SAM" id="MobiDB-lite"/>
    </source>
</evidence>
<keyword evidence="2" id="KW-0812">Transmembrane</keyword>
<evidence type="ECO:0000313" key="3">
    <source>
        <dbReference type="EMBL" id="MCG2613897.1"/>
    </source>
</evidence>
<feature type="region of interest" description="Disordered" evidence="1">
    <location>
        <begin position="38"/>
        <end position="72"/>
    </location>
</feature>
<keyword evidence="2" id="KW-0472">Membrane</keyword>
<reference evidence="3" key="1">
    <citation type="submission" date="2022-01" db="EMBL/GenBank/DDBJ databases">
        <authorList>
            <person name="Jo J.-H."/>
            <person name="Im W.-T."/>
        </authorList>
    </citation>
    <scope>NUCLEOTIDE SEQUENCE</scope>
    <source>
        <strain evidence="3">NA20</strain>
    </source>
</reference>
<evidence type="ECO:0000256" key="2">
    <source>
        <dbReference type="SAM" id="Phobius"/>
    </source>
</evidence>